<proteinExistence type="predicted"/>
<protein>
    <submittedName>
        <fullName evidence="2">Uncharacterized protein</fullName>
    </submittedName>
</protein>
<feature type="region of interest" description="Disordered" evidence="1">
    <location>
        <begin position="705"/>
        <end position="728"/>
    </location>
</feature>
<reference evidence="2 3" key="1">
    <citation type="submission" date="2023-03" db="EMBL/GenBank/DDBJ databases">
        <title>Genome sequence of Lichtheimia ornata CBS 291.66.</title>
        <authorList>
            <person name="Mohabir J.T."/>
            <person name="Shea T.P."/>
            <person name="Kurbessoian T."/>
            <person name="Berby B."/>
            <person name="Fontaine J."/>
            <person name="Livny J."/>
            <person name="Gnirke A."/>
            <person name="Stajich J.E."/>
            <person name="Cuomo C.A."/>
        </authorList>
    </citation>
    <scope>NUCLEOTIDE SEQUENCE [LARGE SCALE GENOMIC DNA]</scope>
    <source>
        <strain evidence="2">CBS 291.66</strain>
    </source>
</reference>
<gene>
    <name evidence="2" type="ORF">O0I10_008231</name>
</gene>
<keyword evidence="3" id="KW-1185">Reference proteome</keyword>
<feature type="compositionally biased region" description="Low complexity" evidence="1">
    <location>
        <begin position="1179"/>
        <end position="1217"/>
    </location>
</feature>
<dbReference type="EMBL" id="JARTCD010000043">
    <property type="protein sequence ID" value="KAJ8656009.1"/>
    <property type="molecule type" value="Genomic_DNA"/>
</dbReference>
<evidence type="ECO:0000313" key="3">
    <source>
        <dbReference type="Proteomes" id="UP001234581"/>
    </source>
</evidence>
<sequence length="1353" mass="155096">MRCCSPFYASSHTRPIFQLFVKMEHLGDTHDTKAWSQSTFEDDEGVQANEWGKKLLCVMDHSTSSHEMVSLSTIDRENFLLCWPLILSKKRHCFSKPMKKRTPHPLAIIRLVHQRSTVSTWLQAVWDELYHQECDESFRLCSLTMLGVGQQAQPSTEADIFNQWDQLLHLIEDRLDDSQNSIQYDIAEILRRLFPEGSQPLTQLLRLAQHSERMSDDEISSILSLDEVHGPDVPNTSTSTLSATRYYMRSIKLSVSDLRRALEQYRSSYFDHNYCDSFMAQIQDMRPKDSVWLRYIGCTFASTSSDRHMDDVPRGASPTRYNNFCAILQTTLGRPMDTRVFEFTRLNLQGQQPRLPMDRDIVDGIEIFLIHLFGRDVLLNSQAGGYYRSYNPTEQEKECTYHIDMDCTRPPMSTRSVQQRNITTRVQALLRNMHSQLRGYASPKAARSAEMLTDSHIDFIAQQATSGYTYQENVIPFTILGTEISLTSYHLQQHFFGGSHSGTITADMIKNILSMSQLGDVPFYDLWPLPSHHRLDDPDAACFMETAANLMRTLQAQVIVTLGYEAAVVAQSKFRDRYGLGPYEYNSVIGEPVISHYDTTFDYEAANFGDEPTTGWFITIAHLDPGPVSYGSVNPATLSLMYLTWVRTLILYGCLYRVLNGPPTHRIGSKAFSQRVLEELHRQEGTNLPHLLQAARSTYQRLRHDLASGQHEASTSRDNPQRAYTSEEASALRQRQFERYGYTIGEPYSEERDRQCKRLEASNWAMFRKQRSFTTDIGKWRLWFRGLRPNTNILQAALHDIMLDKTAPIGDLTSAEVAYLRTCPPPPPYQRGSTEWMHDPELVAWARQATMERMRSGLSSSESMRIANRNRILNYWYHDKGVTTMFFMVKSKCDGHGRVRFRVVLDDGTMYAAPDGIYIGAKFKGTVYIDYDPEIYEHGVPLPSMENYHKITDVWLRTHTPPYFKVFQRTVEHIGGTVRQELTSDEEFSFDRLVPYFLVDHFSQQGKVISTANQSTTHPTVAELLTSTLEKHGTPLEKVAWQEMISKGNYKQFKDRVDKVHKTPRVDHNKRLWLIPKYDGVIPQEKQQAQSSATRLHPREDPPPLELGKQKKKQKEKQKGKQPQQKQPQPAPQQAESSKMAQARSSSQAQTQSSSQGQQAGPSKQAQKNRPRQQPPPLHIQKQPQKKPQVQSSQQAQAQASSSQPPQGQASSSQQQSFDETIATTFTTRKRGDYTINDHNPFLYWWQVHKERYPVGAVLDLDYNDATYGFWEEFNVAVDKWGADHQSIQPYLRSLVAKKPQSLNAVFRKHGWNVTPAKRGKTVAKGKFIAVPTRPLPQDTFIATTIPDYETHR</sequence>
<accession>A0AAD7UZP7</accession>
<feature type="compositionally biased region" description="Polar residues" evidence="1">
    <location>
        <begin position="1085"/>
        <end position="1094"/>
    </location>
</feature>
<feature type="region of interest" description="Disordered" evidence="1">
    <location>
        <begin position="1085"/>
        <end position="1218"/>
    </location>
</feature>
<feature type="compositionally biased region" description="Basic residues" evidence="1">
    <location>
        <begin position="1110"/>
        <end position="1120"/>
    </location>
</feature>
<dbReference type="Proteomes" id="UP001234581">
    <property type="component" value="Unassembled WGS sequence"/>
</dbReference>
<evidence type="ECO:0000313" key="2">
    <source>
        <dbReference type="EMBL" id="KAJ8656009.1"/>
    </source>
</evidence>
<feature type="compositionally biased region" description="Polar residues" evidence="1">
    <location>
        <begin position="711"/>
        <end position="728"/>
    </location>
</feature>
<feature type="compositionally biased region" description="Low complexity" evidence="1">
    <location>
        <begin position="1121"/>
        <end position="1166"/>
    </location>
</feature>
<evidence type="ECO:0000256" key="1">
    <source>
        <dbReference type="SAM" id="MobiDB-lite"/>
    </source>
</evidence>
<organism evidence="2 3">
    <name type="scientific">Lichtheimia ornata</name>
    <dbReference type="NCBI Taxonomy" id="688661"/>
    <lineage>
        <taxon>Eukaryota</taxon>
        <taxon>Fungi</taxon>
        <taxon>Fungi incertae sedis</taxon>
        <taxon>Mucoromycota</taxon>
        <taxon>Mucoromycotina</taxon>
        <taxon>Mucoromycetes</taxon>
        <taxon>Mucorales</taxon>
        <taxon>Lichtheimiaceae</taxon>
        <taxon>Lichtheimia</taxon>
    </lineage>
</organism>
<dbReference type="GeneID" id="83215638"/>
<dbReference type="RefSeq" id="XP_058340922.1">
    <property type="nucleotide sequence ID" value="XM_058488237.1"/>
</dbReference>
<comment type="caution">
    <text evidence="2">The sequence shown here is derived from an EMBL/GenBank/DDBJ whole genome shotgun (WGS) entry which is preliminary data.</text>
</comment>
<name>A0AAD7UZP7_9FUNG</name>